<dbReference type="GeneID" id="70251198"/>
<evidence type="ECO:0000256" key="5">
    <source>
        <dbReference type="ARBA" id="ARBA00023136"/>
    </source>
</evidence>
<dbReference type="GO" id="GO:0008195">
    <property type="term" value="F:phosphatidate phosphatase activity"/>
    <property type="evidence" value="ECO:0007669"/>
    <property type="project" value="TreeGrafter"/>
</dbReference>
<evidence type="ECO:0000313" key="9">
    <source>
        <dbReference type="EMBL" id="KAH8693249.1"/>
    </source>
</evidence>
<dbReference type="FunFam" id="1.20.144.10:FF:000042">
    <property type="entry name" value="PAP2 domain protein"/>
    <property type="match status" value="1"/>
</dbReference>
<name>A0AAD4KQL2_9EURO</name>
<comment type="caution">
    <text evidence="9">The sequence shown here is derived from an EMBL/GenBank/DDBJ whole genome shotgun (WGS) entry which is preliminary data.</text>
</comment>
<organism evidence="9 10">
    <name type="scientific">Talaromyces proteolyticus</name>
    <dbReference type="NCBI Taxonomy" id="1131652"/>
    <lineage>
        <taxon>Eukaryota</taxon>
        <taxon>Fungi</taxon>
        <taxon>Dikarya</taxon>
        <taxon>Ascomycota</taxon>
        <taxon>Pezizomycotina</taxon>
        <taxon>Eurotiomycetes</taxon>
        <taxon>Eurotiomycetidae</taxon>
        <taxon>Eurotiales</taxon>
        <taxon>Trichocomaceae</taxon>
        <taxon>Talaromyces</taxon>
        <taxon>Talaromyces sect. Bacilispori</taxon>
    </lineage>
</organism>
<feature type="transmembrane region" description="Helical" evidence="7">
    <location>
        <begin position="318"/>
        <end position="338"/>
    </location>
</feature>
<dbReference type="InterPro" id="IPR000326">
    <property type="entry name" value="PAP2/HPO"/>
</dbReference>
<evidence type="ECO:0000256" key="1">
    <source>
        <dbReference type="ARBA" id="ARBA00004141"/>
    </source>
</evidence>
<feature type="transmembrane region" description="Helical" evidence="7">
    <location>
        <begin position="289"/>
        <end position="306"/>
    </location>
</feature>
<comment type="similarity">
    <text evidence="2">Belongs to the PA-phosphatase related phosphoesterase family.</text>
</comment>
<feature type="region of interest" description="Disordered" evidence="6">
    <location>
        <begin position="261"/>
        <end position="280"/>
    </location>
</feature>
<reference evidence="9" key="1">
    <citation type="submission" date="2021-12" db="EMBL/GenBank/DDBJ databases">
        <title>Convergent genome expansion in fungi linked to evolution of root-endophyte symbiosis.</title>
        <authorList>
            <consortium name="DOE Joint Genome Institute"/>
            <person name="Ke Y.-H."/>
            <person name="Bonito G."/>
            <person name="Liao H.-L."/>
            <person name="Looney B."/>
            <person name="Rojas-Flechas A."/>
            <person name="Nash J."/>
            <person name="Hameed K."/>
            <person name="Schadt C."/>
            <person name="Martin F."/>
            <person name="Crous P.W."/>
            <person name="Miettinen O."/>
            <person name="Magnuson J.K."/>
            <person name="Labbe J."/>
            <person name="Jacobson D."/>
            <person name="Doktycz M.J."/>
            <person name="Veneault-Fourrey C."/>
            <person name="Kuo A."/>
            <person name="Mondo S."/>
            <person name="Calhoun S."/>
            <person name="Riley R."/>
            <person name="Ohm R."/>
            <person name="LaButti K."/>
            <person name="Andreopoulos B."/>
            <person name="Pangilinan J."/>
            <person name="Nolan M."/>
            <person name="Tritt A."/>
            <person name="Clum A."/>
            <person name="Lipzen A."/>
            <person name="Daum C."/>
            <person name="Barry K."/>
            <person name="Grigoriev I.V."/>
            <person name="Vilgalys R."/>
        </authorList>
    </citation>
    <scope>NUCLEOTIDE SEQUENCE</scope>
    <source>
        <strain evidence="9">PMI_201</strain>
    </source>
</reference>
<dbReference type="RefSeq" id="XP_046069122.1">
    <property type="nucleotide sequence ID" value="XM_046220911.1"/>
</dbReference>
<gene>
    <name evidence="9" type="ORF">BGW36DRAFT_430982</name>
</gene>
<protein>
    <submittedName>
        <fullName evidence="9">PAP2 domain protein</fullName>
    </submittedName>
</protein>
<evidence type="ECO:0000256" key="2">
    <source>
        <dbReference type="ARBA" id="ARBA00008816"/>
    </source>
</evidence>
<keyword evidence="5 7" id="KW-0472">Membrane</keyword>
<dbReference type="EMBL" id="JAJTJA010000010">
    <property type="protein sequence ID" value="KAH8693249.1"/>
    <property type="molecule type" value="Genomic_DNA"/>
</dbReference>
<evidence type="ECO:0000259" key="8">
    <source>
        <dbReference type="Pfam" id="PF01569"/>
    </source>
</evidence>
<dbReference type="Gene3D" id="1.20.144.10">
    <property type="entry name" value="Phosphatidic acid phosphatase type 2/haloperoxidase"/>
    <property type="match status" value="1"/>
</dbReference>
<dbReference type="GO" id="GO:0046839">
    <property type="term" value="P:phospholipid dephosphorylation"/>
    <property type="evidence" value="ECO:0007669"/>
    <property type="project" value="TreeGrafter"/>
</dbReference>
<dbReference type="SUPFAM" id="SSF48317">
    <property type="entry name" value="Acid phosphatase/Vanadium-dependent haloperoxidase"/>
    <property type="match status" value="1"/>
</dbReference>
<dbReference type="PANTHER" id="PTHR10165:SF154">
    <property type="entry name" value="PAP2 DOMAIN PROTEIN (AFU_ORTHOLOGUE AFUA_1G09730)"/>
    <property type="match status" value="1"/>
</dbReference>
<feature type="transmembrane region" description="Helical" evidence="7">
    <location>
        <begin position="21"/>
        <end position="43"/>
    </location>
</feature>
<feature type="compositionally biased region" description="Low complexity" evidence="6">
    <location>
        <begin position="270"/>
        <end position="280"/>
    </location>
</feature>
<proteinExistence type="inferred from homology"/>
<sequence>MSSSALAQSQLRHAIVRISKLVVTSYILDWILMIAVAGIGGGFSSLTPSQRPFILTDPDISLPYVSKDTVSSAVLIIVGLVAPAVIIVLFSLLLVPSPRALKDAPYALIWRRKIWEWNAGWMGLALALAATFCATEGLKDVIGKPRPDLIGRCNPDLSNISRYAVGGLGRALPGAPTYVTLDICRNQDSNLRKDGFAAWPSGHSSFSFAGMLYLTLWLCAKFSVAFPYLGPLAFGAKAPAAQTAAVLPESSHDAISNAENSKSTLHDSADLSPPSSSTSLRGQGAAPPVYLQILCFFPICVAFYIACSRYHDHRHAGFDIISGAVLGIFFAYVGFHMYHLPIRRSDGWAWAARSRSHAFFRGFDYADLTITEGWAAESRVLSTTADNNEPRGEAQV</sequence>
<evidence type="ECO:0000256" key="7">
    <source>
        <dbReference type="SAM" id="Phobius"/>
    </source>
</evidence>
<dbReference type="Pfam" id="PF01569">
    <property type="entry name" value="PAP2"/>
    <property type="match status" value="1"/>
</dbReference>
<dbReference type="PANTHER" id="PTHR10165">
    <property type="entry name" value="LIPID PHOSPHATE PHOSPHATASE"/>
    <property type="match status" value="1"/>
</dbReference>
<dbReference type="CDD" id="cd03390">
    <property type="entry name" value="PAP2_containing_1_like"/>
    <property type="match status" value="1"/>
</dbReference>
<evidence type="ECO:0000256" key="3">
    <source>
        <dbReference type="ARBA" id="ARBA00022692"/>
    </source>
</evidence>
<evidence type="ECO:0000256" key="4">
    <source>
        <dbReference type="ARBA" id="ARBA00022989"/>
    </source>
</evidence>
<evidence type="ECO:0000313" key="10">
    <source>
        <dbReference type="Proteomes" id="UP001201262"/>
    </source>
</evidence>
<dbReference type="AlphaFoldDB" id="A0AAD4KQL2"/>
<comment type="subcellular location">
    <subcellularLocation>
        <location evidence="1">Membrane</location>
        <topology evidence="1">Multi-pass membrane protein</topology>
    </subcellularLocation>
</comment>
<evidence type="ECO:0000256" key="6">
    <source>
        <dbReference type="SAM" id="MobiDB-lite"/>
    </source>
</evidence>
<dbReference type="GO" id="GO:0016020">
    <property type="term" value="C:membrane"/>
    <property type="evidence" value="ECO:0007669"/>
    <property type="project" value="UniProtKB-SubCell"/>
</dbReference>
<accession>A0AAD4KQL2</accession>
<dbReference type="Proteomes" id="UP001201262">
    <property type="component" value="Unassembled WGS sequence"/>
</dbReference>
<feature type="transmembrane region" description="Helical" evidence="7">
    <location>
        <begin position="211"/>
        <end position="229"/>
    </location>
</feature>
<dbReference type="InterPro" id="IPR043216">
    <property type="entry name" value="PAP-like"/>
</dbReference>
<keyword evidence="10" id="KW-1185">Reference proteome</keyword>
<keyword evidence="4 7" id="KW-1133">Transmembrane helix</keyword>
<dbReference type="GO" id="GO:0006644">
    <property type="term" value="P:phospholipid metabolic process"/>
    <property type="evidence" value="ECO:0007669"/>
    <property type="project" value="InterPro"/>
</dbReference>
<feature type="domain" description="Phosphatidic acid phosphatase type 2/haloperoxidase" evidence="8">
    <location>
        <begin position="121"/>
        <end position="339"/>
    </location>
</feature>
<keyword evidence="3 7" id="KW-0812">Transmembrane</keyword>
<dbReference type="InterPro" id="IPR036938">
    <property type="entry name" value="PAP2/HPO_sf"/>
</dbReference>
<feature type="transmembrane region" description="Helical" evidence="7">
    <location>
        <begin position="73"/>
        <end position="95"/>
    </location>
</feature>